<dbReference type="GO" id="GO:0007264">
    <property type="term" value="P:small GTPase-mediated signal transduction"/>
    <property type="evidence" value="ECO:0007669"/>
    <property type="project" value="InterPro"/>
</dbReference>
<accession>A0A9W8PQY0</accession>
<evidence type="ECO:0000256" key="3">
    <source>
        <dbReference type="SAM" id="MobiDB-lite"/>
    </source>
</evidence>
<dbReference type="Gene3D" id="3.40.50.300">
    <property type="entry name" value="P-loop containing nucleotide triphosphate hydrolases"/>
    <property type="match status" value="1"/>
</dbReference>
<feature type="compositionally biased region" description="Basic and acidic residues" evidence="3">
    <location>
        <begin position="1"/>
        <end position="34"/>
    </location>
</feature>
<dbReference type="Proteomes" id="UP001152130">
    <property type="component" value="Unassembled WGS sequence"/>
</dbReference>
<sequence length="310" mass="35455">MLSEDRIDSWRQRVPSRLDRDDPFEGDGFGERPATRLTFRDASPPRRRPSTRMNFLRAATPLFGRSSTPSTRPASGMTERRAESNRRGLLSLMSRKRKRKEQEVEIPREPVRLNFLFVGSKSSGQTSLLFRSRYGYFPHSDAFASPLYETYDTSGVPDLSTIEKLTYIEWDAIFLCFDVSEKLSLYTIIQWWHHASNGGFAKSANFEPLLYLVGLKKDLRDQCFLDDHHSGSEDSSSELMAYPTCCVCPTEASWQAMRIGAKRYVECSAATGEGMKDVIDESARDAMRKIVGAEWLEDEVVAPKKKRRFF</sequence>
<proteinExistence type="predicted"/>
<dbReference type="Pfam" id="PF00071">
    <property type="entry name" value="Ras"/>
    <property type="match status" value="1"/>
</dbReference>
<dbReference type="EMBL" id="JAPDHF010000007">
    <property type="protein sequence ID" value="KAJ4015066.1"/>
    <property type="molecule type" value="Genomic_DNA"/>
</dbReference>
<evidence type="ECO:0000256" key="2">
    <source>
        <dbReference type="ARBA" id="ARBA00023134"/>
    </source>
</evidence>
<dbReference type="PANTHER" id="PTHR24072">
    <property type="entry name" value="RHO FAMILY GTPASE"/>
    <property type="match status" value="1"/>
</dbReference>
<reference evidence="4" key="1">
    <citation type="submission" date="2022-10" db="EMBL/GenBank/DDBJ databases">
        <title>Fusarium specimens isolated from Avocado Roots.</title>
        <authorList>
            <person name="Stajich J."/>
            <person name="Roper C."/>
            <person name="Heimlech-Rivalta G."/>
        </authorList>
    </citation>
    <scope>NUCLEOTIDE SEQUENCE</scope>
    <source>
        <strain evidence="4">CF00143</strain>
    </source>
</reference>
<evidence type="ECO:0000256" key="1">
    <source>
        <dbReference type="ARBA" id="ARBA00022741"/>
    </source>
</evidence>
<gene>
    <name evidence="4" type="ORF">NW766_005397</name>
</gene>
<organism evidence="4 5">
    <name type="scientific">Fusarium irregulare</name>
    <dbReference type="NCBI Taxonomy" id="2494466"/>
    <lineage>
        <taxon>Eukaryota</taxon>
        <taxon>Fungi</taxon>
        <taxon>Dikarya</taxon>
        <taxon>Ascomycota</taxon>
        <taxon>Pezizomycotina</taxon>
        <taxon>Sordariomycetes</taxon>
        <taxon>Hypocreomycetidae</taxon>
        <taxon>Hypocreales</taxon>
        <taxon>Nectriaceae</taxon>
        <taxon>Fusarium</taxon>
        <taxon>Fusarium incarnatum-equiseti species complex</taxon>
    </lineage>
</organism>
<dbReference type="InterPro" id="IPR003578">
    <property type="entry name" value="Small_GTPase_Rho"/>
</dbReference>
<keyword evidence="2" id="KW-0342">GTP-binding</keyword>
<evidence type="ECO:0008006" key="6">
    <source>
        <dbReference type="Google" id="ProtNLM"/>
    </source>
</evidence>
<dbReference type="SUPFAM" id="SSF52540">
    <property type="entry name" value="P-loop containing nucleoside triphosphate hydrolases"/>
    <property type="match status" value="1"/>
</dbReference>
<keyword evidence="5" id="KW-1185">Reference proteome</keyword>
<name>A0A9W8PQY0_9HYPO</name>
<evidence type="ECO:0000313" key="4">
    <source>
        <dbReference type="EMBL" id="KAJ4015066.1"/>
    </source>
</evidence>
<dbReference type="GO" id="GO:0005525">
    <property type="term" value="F:GTP binding"/>
    <property type="evidence" value="ECO:0007669"/>
    <property type="project" value="UniProtKB-KW"/>
</dbReference>
<dbReference type="InterPro" id="IPR001806">
    <property type="entry name" value="Small_GTPase"/>
</dbReference>
<feature type="region of interest" description="Disordered" evidence="3">
    <location>
        <begin position="62"/>
        <end position="85"/>
    </location>
</feature>
<dbReference type="SMART" id="SM00174">
    <property type="entry name" value="RHO"/>
    <property type="match status" value="1"/>
</dbReference>
<keyword evidence="1" id="KW-0547">Nucleotide-binding</keyword>
<evidence type="ECO:0000313" key="5">
    <source>
        <dbReference type="Proteomes" id="UP001152130"/>
    </source>
</evidence>
<dbReference type="InterPro" id="IPR027417">
    <property type="entry name" value="P-loop_NTPase"/>
</dbReference>
<comment type="caution">
    <text evidence="4">The sequence shown here is derived from an EMBL/GenBank/DDBJ whole genome shotgun (WGS) entry which is preliminary data.</text>
</comment>
<dbReference type="AlphaFoldDB" id="A0A9W8PQY0"/>
<dbReference type="GO" id="GO:0003924">
    <property type="term" value="F:GTPase activity"/>
    <property type="evidence" value="ECO:0007669"/>
    <property type="project" value="InterPro"/>
</dbReference>
<protein>
    <recommendedName>
        <fullName evidence="6">GTP-binding protein RHO1</fullName>
    </recommendedName>
</protein>
<feature type="region of interest" description="Disordered" evidence="3">
    <location>
        <begin position="1"/>
        <end position="50"/>
    </location>
</feature>